<evidence type="ECO:0000313" key="2">
    <source>
        <dbReference type="Proteomes" id="UP000241118"/>
    </source>
</evidence>
<keyword evidence="2" id="KW-1185">Reference proteome</keyword>
<organism evidence="1 2">
    <name type="scientific">Saccharothrix carnea</name>
    <dbReference type="NCBI Taxonomy" id="1280637"/>
    <lineage>
        <taxon>Bacteria</taxon>
        <taxon>Bacillati</taxon>
        <taxon>Actinomycetota</taxon>
        <taxon>Actinomycetes</taxon>
        <taxon>Pseudonocardiales</taxon>
        <taxon>Pseudonocardiaceae</taxon>
        <taxon>Saccharothrix</taxon>
    </lineage>
</organism>
<comment type="caution">
    <text evidence="1">The sequence shown here is derived from an EMBL/GenBank/DDBJ whole genome shotgun (WGS) entry which is preliminary data.</text>
</comment>
<evidence type="ECO:0000313" key="1">
    <source>
        <dbReference type="EMBL" id="PSL55184.1"/>
    </source>
</evidence>
<dbReference type="InterPro" id="IPR025680">
    <property type="entry name" value="DddI"/>
</dbReference>
<dbReference type="Proteomes" id="UP000241118">
    <property type="component" value="Unassembled WGS sequence"/>
</dbReference>
<gene>
    <name evidence="1" type="ORF">B0I31_105142</name>
</gene>
<proteinExistence type="predicted"/>
<dbReference type="RefSeq" id="WP_181320185.1">
    <property type="nucleotide sequence ID" value="NZ_PYAX01000005.1"/>
</dbReference>
<accession>A0A2P8I9Q0</accession>
<sequence>MSYHLEVAYHNDQAVTELRTRDDVDRFVDELLAAGPDHTAATAYAIDPDEGREFPNHELTIGASAQTGLGAVRYSGEEGAYYLKGAQANPDGVTFAYFGTAHEFPADAEVPLSLVRQALWGLLTSCGERPSGLSWTETD</sequence>
<name>A0A2P8I9Q0_SACCR</name>
<protein>
    <submittedName>
        <fullName evidence="1">Immunity protein Imm1 of predicted polymorphic toxin system</fullName>
    </submittedName>
</protein>
<reference evidence="1 2" key="1">
    <citation type="submission" date="2018-03" db="EMBL/GenBank/DDBJ databases">
        <title>Genomic Encyclopedia of Type Strains, Phase III (KMG-III): the genomes of soil and plant-associated and newly described type strains.</title>
        <authorList>
            <person name="Whitman W."/>
        </authorList>
    </citation>
    <scope>NUCLEOTIDE SEQUENCE [LARGE SCALE GENOMIC DNA]</scope>
    <source>
        <strain evidence="1 2">CGMCC 4.7097</strain>
    </source>
</reference>
<dbReference type="AlphaFoldDB" id="A0A2P8I9Q0"/>
<dbReference type="Pfam" id="PF14430">
    <property type="entry name" value="Imm1"/>
    <property type="match status" value="1"/>
</dbReference>
<dbReference type="EMBL" id="PYAX01000005">
    <property type="protein sequence ID" value="PSL55184.1"/>
    <property type="molecule type" value="Genomic_DNA"/>
</dbReference>